<evidence type="ECO:0000256" key="3">
    <source>
        <dbReference type="ARBA" id="ARBA00023082"/>
    </source>
</evidence>
<feature type="region of interest" description="Disordered" evidence="5">
    <location>
        <begin position="408"/>
        <end position="430"/>
    </location>
</feature>
<evidence type="ECO:0000259" key="7">
    <source>
        <dbReference type="Pfam" id="PF08281"/>
    </source>
</evidence>
<keyword evidence="4" id="KW-0804">Transcription</keyword>
<evidence type="ECO:0000256" key="4">
    <source>
        <dbReference type="ARBA" id="ARBA00023163"/>
    </source>
</evidence>
<keyword evidence="3" id="KW-0731">Sigma factor</keyword>
<dbReference type="InterPro" id="IPR013324">
    <property type="entry name" value="RNA_pol_sigma_r3/r4-like"/>
</dbReference>
<protein>
    <submittedName>
        <fullName evidence="9">Sigma-70 family RNA polymerase sigma factor</fullName>
    </submittedName>
</protein>
<dbReference type="Gene3D" id="1.10.1740.10">
    <property type="match status" value="1"/>
</dbReference>
<feature type="domain" description="DUF6596" evidence="8">
    <location>
        <begin position="187"/>
        <end position="289"/>
    </location>
</feature>
<evidence type="ECO:0000259" key="8">
    <source>
        <dbReference type="Pfam" id="PF20239"/>
    </source>
</evidence>
<dbReference type="SUPFAM" id="SSF88659">
    <property type="entry name" value="Sigma3 and sigma4 domains of RNA polymerase sigma factors"/>
    <property type="match status" value="1"/>
</dbReference>
<dbReference type="Proteomes" id="UP001172708">
    <property type="component" value="Unassembled WGS sequence"/>
</dbReference>
<feature type="domain" description="RNA polymerase sigma-70 region 2" evidence="6">
    <location>
        <begin position="18"/>
        <end position="80"/>
    </location>
</feature>
<comment type="similarity">
    <text evidence="1">Belongs to the sigma-70 factor family. ECF subfamily.</text>
</comment>
<name>A0ABT8GG41_9MICO</name>
<dbReference type="SUPFAM" id="SSF88946">
    <property type="entry name" value="Sigma2 domain of RNA polymerase sigma factors"/>
    <property type="match status" value="1"/>
</dbReference>
<feature type="domain" description="RNA polymerase sigma factor 70 region 4 type 2" evidence="7">
    <location>
        <begin position="119"/>
        <end position="171"/>
    </location>
</feature>
<dbReference type="InterPro" id="IPR007627">
    <property type="entry name" value="RNA_pol_sigma70_r2"/>
</dbReference>
<dbReference type="PANTHER" id="PTHR47756">
    <property type="entry name" value="BLL6612 PROTEIN-RELATED"/>
    <property type="match status" value="1"/>
</dbReference>
<dbReference type="InterPro" id="IPR046531">
    <property type="entry name" value="DUF6596"/>
</dbReference>
<evidence type="ECO:0000313" key="10">
    <source>
        <dbReference type="Proteomes" id="UP001172708"/>
    </source>
</evidence>
<keyword evidence="10" id="KW-1185">Reference proteome</keyword>
<evidence type="ECO:0000313" key="9">
    <source>
        <dbReference type="EMBL" id="MDN4480390.1"/>
    </source>
</evidence>
<evidence type="ECO:0000256" key="1">
    <source>
        <dbReference type="ARBA" id="ARBA00010641"/>
    </source>
</evidence>
<reference evidence="9" key="1">
    <citation type="submission" date="2023-06" db="EMBL/GenBank/DDBJ databases">
        <title>Egi l300058.</title>
        <authorList>
            <person name="Gao L."/>
            <person name="Fang B.-Z."/>
            <person name="Li W.-J."/>
        </authorList>
    </citation>
    <scope>NUCLEOTIDE SEQUENCE</scope>
    <source>
        <strain evidence="9">EGI L300058</strain>
    </source>
</reference>
<dbReference type="RefSeq" id="WP_301141767.1">
    <property type="nucleotide sequence ID" value="NZ_JAUHQA010000001.1"/>
</dbReference>
<dbReference type="Pfam" id="PF04542">
    <property type="entry name" value="Sigma70_r2"/>
    <property type="match status" value="1"/>
</dbReference>
<dbReference type="EMBL" id="JAUHQA010000001">
    <property type="protein sequence ID" value="MDN4480390.1"/>
    <property type="molecule type" value="Genomic_DNA"/>
</dbReference>
<evidence type="ECO:0000256" key="2">
    <source>
        <dbReference type="ARBA" id="ARBA00023015"/>
    </source>
</evidence>
<evidence type="ECO:0000259" key="6">
    <source>
        <dbReference type="Pfam" id="PF04542"/>
    </source>
</evidence>
<dbReference type="Gene3D" id="1.10.10.10">
    <property type="entry name" value="Winged helix-like DNA-binding domain superfamily/Winged helix DNA-binding domain"/>
    <property type="match status" value="1"/>
</dbReference>
<dbReference type="PANTHER" id="PTHR47756:SF2">
    <property type="entry name" value="BLL6612 PROTEIN"/>
    <property type="match status" value="1"/>
</dbReference>
<evidence type="ECO:0000256" key="5">
    <source>
        <dbReference type="SAM" id="MobiDB-lite"/>
    </source>
</evidence>
<gene>
    <name evidence="9" type="ORF">QQX02_05570</name>
</gene>
<accession>A0ABT8GG41</accession>
<dbReference type="InterPro" id="IPR013249">
    <property type="entry name" value="RNA_pol_sigma70_r4_t2"/>
</dbReference>
<comment type="caution">
    <text evidence="9">The sequence shown here is derived from an EMBL/GenBank/DDBJ whole genome shotgun (WGS) entry which is preliminary data.</text>
</comment>
<dbReference type="NCBIfam" id="TIGR02937">
    <property type="entry name" value="sigma70-ECF"/>
    <property type="match status" value="1"/>
</dbReference>
<dbReference type="InterPro" id="IPR013325">
    <property type="entry name" value="RNA_pol_sigma_r2"/>
</dbReference>
<dbReference type="InterPro" id="IPR014284">
    <property type="entry name" value="RNA_pol_sigma-70_dom"/>
</dbReference>
<dbReference type="Pfam" id="PF08281">
    <property type="entry name" value="Sigma70_r4_2"/>
    <property type="match status" value="1"/>
</dbReference>
<sequence length="430" mass="46156">MTTSPTAADALTRVAREEGGRILALLADRVHDLDLAEESIQDAYLRAATAWTTGGVPDNPAAWLYTVARNSAIDRWRRAQSAQRRASASAPLLGLAPAEDDDCRPIEEFTEVGDEQLRLMLLCCHPALARDVQVALTLRLVGGLTTAEIAAAYLVPEATIAQRIVRAKRKIRAARIPLVIPADLSERAETLATVLSLIFNEGYLASTADAGTLTRAQLADQAIRLTATAADALPGEPELGGLLALQLFHRSREAARVDADGVLVPLAEQDRANWDHGMIAKGHRVLAMAMAQRQLGPWQVQALIAAEHASGAARWDRIVRLYDLLMRMAPSPVVALNRAVAVAESEGPVTGLAAIDGVPGLDTFHLRHAARGHLLGRLGRTAEARQAWERAAALTHNPSEVAFARSRLAQLDGDEPGGRQEAVPSSRIET</sequence>
<proteinExistence type="inferred from homology"/>
<keyword evidence="2" id="KW-0805">Transcription regulation</keyword>
<dbReference type="Pfam" id="PF20239">
    <property type="entry name" value="DUF6596"/>
    <property type="match status" value="1"/>
</dbReference>
<organism evidence="9 10">
    <name type="scientific">Demequina muriae</name>
    <dbReference type="NCBI Taxonomy" id="3051664"/>
    <lineage>
        <taxon>Bacteria</taxon>
        <taxon>Bacillati</taxon>
        <taxon>Actinomycetota</taxon>
        <taxon>Actinomycetes</taxon>
        <taxon>Micrococcales</taxon>
        <taxon>Demequinaceae</taxon>
        <taxon>Demequina</taxon>
    </lineage>
</organism>
<dbReference type="InterPro" id="IPR036388">
    <property type="entry name" value="WH-like_DNA-bd_sf"/>
</dbReference>